<evidence type="ECO:0000259" key="3">
    <source>
        <dbReference type="SMART" id="SM00829"/>
    </source>
</evidence>
<keyword evidence="1" id="KW-0521">NADP</keyword>
<dbReference type="PANTHER" id="PTHR48106">
    <property type="entry name" value="QUINONE OXIDOREDUCTASE PIG3-RELATED"/>
    <property type="match status" value="1"/>
</dbReference>
<keyword evidence="2" id="KW-0560">Oxidoreductase</keyword>
<dbReference type="Proteomes" id="UP001501183">
    <property type="component" value="Unassembled WGS sequence"/>
</dbReference>
<dbReference type="InterPro" id="IPR036291">
    <property type="entry name" value="NAD(P)-bd_dom_sf"/>
</dbReference>
<gene>
    <name evidence="4" type="ORF">GCM10023094_00660</name>
</gene>
<dbReference type="Pfam" id="PF08240">
    <property type="entry name" value="ADH_N"/>
    <property type="match status" value="1"/>
</dbReference>
<dbReference type="InterPro" id="IPR013154">
    <property type="entry name" value="ADH-like_N"/>
</dbReference>
<dbReference type="CDD" id="cd05276">
    <property type="entry name" value="p53_inducible_oxidoreductase"/>
    <property type="match status" value="1"/>
</dbReference>
<dbReference type="PANTHER" id="PTHR48106:SF18">
    <property type="entry name" value="QUINONE OXIDOREDUCTASE PIG3"/>
    <property type="match status" value="1"/>
</dbReference>
<dbReference type="Gene3D" id="3.40.50.720">
    <property type="entry name" value="NAD(P)-binding Rossmann-like Domain"/>
    <property type="match status" value="1"/>
</dbReference>
<protein>
    <submittedName>
        <fullName evidence="4">NAD(P)H-quinone oxidoreductase</fullName>
    </submittedName>
</protein>
<dbReference type="SUPFAM" id="SSF51735">
    <property type="entry name" value="NAD(P)-binding Rossmann-fold domains"/>
    <property type="match status" value="1"/>
</dbReference>
<dbReference type="EMBL" id="BAABFB010000007">
    <property type="protein sequence ID" value="GAA4470942.1"/>
    <property type="molecule type" value="Genomic_DNA"/>
</dbReference>
<evidence type="ECO:0000313" key="4">
    <source>
        <dbReference type="EMBL" id="GAA4470942.1"/>
    </source>
</evidence>
<dbReference type="InterPro" id="IPR014189">
    <property type="entry name" value="Quinone_OxRdtase_PIG3"/>
</dbReference>
<dbReference type="InterPro" id="IPR013149">
    <property type="entry name" value="ADH-like_C"/>
</dbReference>
<proteinExistence type="predicted"/>
<comment type="caution">
    <text evidence="4">The sequence shown here is derived from an EMBL/GenBank/DDBJ whole genome shotgun (WGS) entry which is preliminary data.</text>
</comment>
<keyword evidence="5" id="KW-1185">Reference proteome</keyword>
<reference evidence="5" key="1">
    <citation type="journal article" date="2019" name="Int. J. Syst. Evol. Microbiol.">
        <title>The Global Catalogue of Microorganisms (GCM) 10K type strain sequencing project: providing services to taxonomists for standard genome sequencing and annotation.</title>
        <authorList>
            <consortium name="The Broad Institute Genomics Platform"/>
            <consortium name="The Broad Institute Genome Sequencing Center for Infectious Disease"/>
            <person name="Wu L."/>
            <person name="Ma J."/>
        </authorList>
    </citation>
    <scope>NUCLEOTIDE SEQUENCE [LARGE SCALE GENOMIC DNA]</scope>
    <source>
        <strain evidence="5">JCM 32206</strain>
    </source>
</reference>
<dbReference type="Gene3D" id="3.90.180.10">
    <property type="entry name" value="Medium-chain alcohol dehydrogenases, catalytic domain"/>
    <property type="match status" value="1"/>
</dbReference>
<organism evidence="4 5">
    <name type="scientific">Rhodococcus olei</name>
    <dbReference type="NCBI Taxonomy" id="2161675"/>
    <lineage>
        <taxon>Bacteria</taxon>
        <taxon>Bacillati</taxon>
        <taxon>Actinomycetota</taxon>
        <taxon>Actinomycetes</taxon>
        <taxon>Mycobacteriales</taxon>
        <taxon>Nocardiaceae</taxon>
        <taxon>Rhodococcus</taxon>
    </lineage>
</organism>
<dbReference type="SMART" id="SM00829">
    <property type="entry name" value="PKS_ER"/>
    <property type="match status" value="1"/>
</dbReference>
<accession>A0ABP8NPZ9</accession>
<dbReference type="SUPFAM" id="SSF50129">
    <property type="entry name" value="GroES-like"/>
    <property type="match status" value="1"/>
</dbReference>
<dbReference type="Pfam" id="PF00107">
    <property type="entry name" value="ADH_zinc_N"/>
    <property type="match status" value="1"/>
</dbReference>
<sequence>MRAARTIPHPDGGRVTVVEIPTPTPGPGEVLVKVKASGLNRGEILQAGRVRTGEPQPIGVEFAGVVAAVGSDVADWREGDRVMGHGGGGQAEYTLASPLALMRVPDTLSWVEAAAFPNVFITAHDALITNGQLRCGETVLVNAASSGIGLAAIEIARAMGAGSVIATSRSPEKVRRLRELGVDCAVDLSTTSQVEAVATCTGGRGVDVVIDSVGGTVFEANLESLAVQGRLVNIGRLGSSTATIDLTALWRKRLRLIGVTFQTRTEEERIACIQACGRDLLEPLAAGRVRPIVDRTFGLDEIAAAHAYMSTDRHFGKIVLRVDDRLEEDAA</sequence>
<evidence type="ECO:0000256" key="2">
    <source>
        <dbReference type="ARBA" id="ARBA00023002"/>
    </source>
</evidence>
<dbReference type="RefSeq" id="WP_345340902.1">
    <property type="nucleotide sequence ID" value="NZ_BAABFB010000007.1"/>
</dbReference>
<evidence type="ECO:0000256" key="1">
    <source>
        <dbReference type="ARBA" id="ARBA00022857"/>
    </source>
</evidence>
<dbReference type="InterPro" id="IPR020843">
    <property type="entry name" value="ER"/>
</dbReference>
<feature type="domain" description="Enoyl reductase (ER)" evidence="3">
    <location>
        <begin position="12"/>
        <end position="320"/>
    </location>
</feature>
<evidence type="ECO:0000313" key="5">
    <source>
        <dbReference type="Proteomes" id="UP001501183"/>
    </source>
</evidence>
<name>A0ABP8NPZ9_9NOCA</name>
<dbReference type="InterPro" id="IPR011032">
    <property type="entry name" value="GroES-like_sf"/>
</dbReference>